<proteinExistence type="predicted"/>
<feature type="domain" description="PTS EIIB type-1" evidence="14">
    <location>
        <begin position="4"/>
        <end position="85"/>
    </location>
</feature>
<dbReference type="InterPro" id="IPR001996">
    <property type="entry name" value="PTS_IIB_1"/>
</dbReference>
<gene>
    <name evidence="16" type="ORF">EHV15_10330</name>
</gene>
<feature type="active site" description="Phosphocysteine intermediate; for EIIB activity" evidence="11">
    <location>
        <position position="26"/>
    </location>
</feature>
<evidence type="ECO:0000256" key="5">
    <source>
        <dbReference type="ARBA" id="ARBA00022679"/>
    </source>
</evidence>
<dbReference type="CDD" id="cd00212">
    <property type="entry name" value="PTS_IIB_glc"/>
    <property type="match status" value="1"/>
</dbReference>
<keyword evidence="7 12" id="KW-0812">Transmembrane</keyword>
<keyword evidence="6" id="KW-0598">Phosphotransferase system</keyword>
<dbReference type="PROSITE" id="PS51093">
    <property type="entry name" value="PTS_EIIA_TYPE_1"/>
    <property type="match status" value="1"/>
</dbReference>
<feature type="domain" description="PTS EIIC type-1" evidence="15">
    <location>
        <begin position="110"/>
        <end position="466"/>
    </location>
</feature>
<dbReference type="Gene3D" id="2.70.70.10">
    <property type="entry name" value="Glucose Permease (Domain IIA)"/>
    <property type="match status" value="1"/>
</dbReference>
<dbReference type="PANTHER" id="PTHR30175">
    <property type="entry name" value="PHOSPHOTRANSFERASE SYSTEM TRANSPORT PROTEIN"/>
    <property type="match status" value="1"/>
</dbReference>
<evidence type="ECO:0000256" key="2">
    <source>
        <dbReference type="ARBA" id="ARBA00022448"/>
    </source>
</evidence>
<keyword evidence="2" id="KW-0813">Transport</keyword>
<dbReference type="PROSITE" id="PS51098">
    <property type="entry name" value="PTS_EIIB_TYPE_1"/>
    <property type="match status" value="1"/>
</dbReference>
<dbReference type="PROSITE" id="PS01035">
    <property type="entry name" value="PTS_EIIB_TYPE_1_CYS"/>
    <property type="match status" value="1"/>
</dbReference>
<dbReference type="EMBL" id="RRCN01000001">
    <property type="protein sequence ID" value="RRJ63272.1"/>
    <property type="molecule type" value="Genomic_DNA"/>
</dbReference>
<dbReference type="InterPro" id="IPR013013">
    <property type="entry name" value="PTS_EIIC_1"/>
</dbReference>
<feature type="transmembrane region" description="Helical" evidence="12">
    <location>
        <begin position="107"/>
        <end position="129"/>
    </location>
</feature>
<feature type="transmembrane region" description="Helical" evidence="12">
    <location>
        <begin position="211"/>
        <end position="230"/>
    </location>
</feature>
<keyword evidence="3" id="KW-1003">Cell membrane</keyword>
<keyword evidence="17" id="KW-1185">Reference proteome</keyword>
<dbReference type="PROSITE" id="PS51103">
    <property type="entry name" value="PTS_EIIC_TYPE_1"/>
    <property type="match status" value="1"/>
</dbReference>
<evidence type="ECO:0000256" key="11">
    <source>
        <dbReference type="PROSITE-ProRule" id="PRU00421"/>
    </source>
</evidence>
<evidence type="ECO:0000259" key="15">
    <source>
        <dbReference type="PROSITE" id="PS51103"/>
    </source>
</evidence>
<dbReference type="InterPro" id="IPR036878">
    <property type="entry name" value="Glu_permease_IIB"/>
</dbReference>
<dbReference type="Proteomes" id="UP000267017">
    <property type="component" value="Unassembled WGS sequence"/>
</dbReference>
<dbReference type="GO" id="GO:0016301">
    <property type="term" value="F:kinase activity"/>
    <property type="evidence" value="ECO:0007669"/>
    <property type="project" value="UniProtKB-KW"/>
</dbReference>
<feature type="transmembrane region" description="Helical" evidence="12">
    <location>
        <begin position="429"/>
        <end position="451"/>
    </location>
</feature>
<dbReference type="InterPro" id="IPR011055">
    <property type="entry name" value="Dup_hybrid_motif"/>
</dbReference>
<feature type="transmembrane region" description="Helical" evidence="12">
    <location>
        <begin position="325"/>
        <end position="347"/>
    </location>
</feature>
<dbReference type="GO" id="GO:0015771">
    <property type="term" value="P:trehalose transport"/>
    <property type="evidence" value="ECO:0007669"/>
    <property type="project" value="TreeGrafter"/>
</dbReference>
<keyword evidence="9 12" id="KW-1133">Transmembrane helix</keyword>
<dbReference type="NCBIfam" id="TIGR00830">
    <property type="entry name" value="PTBA"/>
    <property type="match status" value="1"/>
</dbReference>
<dbReference type="PANTHER" id="PTHR30175:SF1">
    <property type="entry name" value="PTS SYSTEM ARBUTIN-, CELLOBIOSE-, AND SALICIN-SPECIFIC EIIBC COMPONENT-RELATED"/>
    <property type="match status" value="1"/>
</dbReference>
<evidence type="ECO:0000259" key="14">
    <source>
        <dbReference type="PROSITE" id="PS51098"/>
    </source>
</evidence>
<keyword evidence="10 12" id="KW-0472">Membrane</keyword>
<keyword evidence="4" id="KW-0762">Sugar transport</keyword>
<dbReference type="InterPro" id="IPR018113">
    <property type="entry name" value="PTrfase_EIIB_Cys"/>
</dbReference>
<dbReference type="Pfam" id="PF00358">
    <property type="entry name" value="PTS_EIIA_1"/>
    <property type="match status" value="1"/>
</dbReference>
<dbReference type="NCBIfam" id="TIGR01995">
    <property type="entry name" value="PTS-II-ABC-beta"/>
    <property type="match status" value="1"/>
</dbReference>
<feature type="transmembrane region" description="Helical" evidence="12">
    <location>
        <begin position="180"/>
        <end position="199"/>
    </location>
</feature>
<evidence type="ECO:0000256" key="8">
    <source>
        <dbReference type="ARBA" id="ARBA00022777"/>
    </source>
</evidence>
<evidence type="ECO:0000256" key="6">
    <source>
        <dbReference type="ARBA" id="ARBA00022683"/>
    </source>
</evidence>
<evidence type="ECO:0000256" key="9">
    <source>
        <dbReference type="ARBA" id="ARBA00022989"/>
    </source>
</evidence>
<sequence length="621" mass="66401">MNYKQTAAEVLKYVGGKENIAHFEHCSTRLRFSLIDNSKADVKQLESIPGVIAVKMTGQCQVVIGNEVVEVYDAVNQLLGSANPNSESAAAAASEAKPKEKRKLGSVILDFIVGVFQPLIPAIAGAGMLKSLLLLLGLMNVLDPDGHTYKILVQIGDAALYFLPLLVAVTTANKLKVNTLVALAAVGALLLPNMTAMLGEGAQLFGLQIKSIAYAYQVFPAILTVLLYAQMEKWFTRISPKVIRIFFVPMMSLLITVPVSLLILGPLGYTLGEGFSSIILTLFDKVGWIAVALLAAVLPLMVSVGMHKALIPYALSAMGSTGKELLYMPASLAHNIAESGACFAVAVRTKDKALRATAISAGISALFGITEPALYGVTLQNKKVLGSVMFSSLIGGAFTGIVGLQAYVLVGPGLASLSMFISEELPRNIINAVIALVISFVVAFVSAFVLGKDNKAKAEERQPANQLTTVKEFKSPVIGEMIPLSEVKDEVFSSKAMGEGVAVIPAKGELYAPVDGKIEVIYSRNHAMAMSTANGIELLFHVGIDTVRLRGKYFEPQVKVGDEVKAGDLLLKFDLEKIIEEGFDPVTIAIVTNKDKYAVEVADLKQVNRQDTLMVVTALEN</sequence>
<dbReference type="Gene3D" id="3.30.1360.60">
    <property type="entry name" value="Glucose permease domain IIB"/>
    <property type="match status" value="1"/>
</dbReference>
<dbReference type="InterPro" id="IPR011297">
    <property type="entry name" value="PTS_IIABC_b_glu"/>
</dbReference>
<dbReference type="SUPFAM" id="SSF51261">
    <property type="entry name" value="Duplicated hybrid motif"/>
    <property type="match status" value="1"/>
</dbReference>
<organism evidence="16 17">
    <name type="scientific">Paenibacillus oralis</name>
    <dbReference type="NCBI Taxonomy" id="2490856"/>
    <lineage>
        <taxon>Bacteria</taxon>
        <taxon>Bacillati</taxon>
        <taxon>Bacillota</taxon>
        <taxon>Bacilli</taxon>
        <taxon>Bacillales</taxon>
        <taxon>Paenibacillaceae</taxon>
        <taxon>Paenibacillus</taxon>
    </lineage>
</organism>
<feature type="transmembrane region" description="Helical" evidence="12">
    <location>
        <begin position="384"/>
        <end position="409"/>
    </location>
</feature>
<evidence type="ECO:0000256" key="7">
    <source>
        <dbReference type="ARBA" id="ARBA00022692"/>
    </source>
</evidence>
<dbReference type="OrthoDB" id="9769191at2"/>
<feature type="domain" description="PTS EIIA type-1" evidence="13">
    <location>
        <begin position="489"/>
        <end position="593"/>
    </location>
</feature>
<dbReference type="Pfam" id="PF02378">
    <property type="entry name" value="PTS_EIIC"/>
    <property type="match status" value="1"/>
</dbReference>
<feature type="transmembrane region" description="Helical" evidence="12">
    <location>
        <begin position="286"/>
        <end position="304"/>
    </location>
</feature>
<dbReference type="AlphaFoldDB" id="A0A3P3TYS4"/>
<evidence type="ECO:0000256" key="1">
    <source>
        <dbReference type="ARBA" id="ARBA00004651"/>
    </source>
</evidence>
<dbReference type="InterPro" id="IPR001127">
    <property type="entry name" value="PTS_EIIA_1_perm"/>
</dbReference>
<dbReference type="InterPro" id="IPR050558">
    <property type="entry name" value="PTS_Sugar-Specific_Components"/>
</dbReference>
<keyword evidence="5" id="KW-0808">Transferase</keyword>
<dbReference type="GO" id="GO:0005886">
    <property type="term" value="C:plasma membrane"/>
    <property type="evidence" value="ECO:0007669"/>
    <property type="project" value="UniProtKB-SubCell"/>
</dbReference>
<feature type="transmembrane region" description="Helical" evidence="12">
    <location>
        <begin position="149"/>
        <end position="168"/>
    </location>
</feature>
<comment type="subcellular location">
    <subcellularLocation>
        <location evidence="1">Cell membrane</location>
        <topology evidence="1">Multi-pass membrane protein</topology>
    </subcellularLocation>
</comment>
<dbReference type="GO" id="GO:0009401">
    <property type="term" value="P:phosphoenolpyruvate-dependent sugar phosphotransferase system"/>
    <property type="evidence" value="ECO:0007669"/>
    <property type="project" value="UniProtKB-KW"/>
</dbReference>
<dbReference type="InterPro" id="IPR003352">
    <property type="entry name" value="PTS_EIIC"/>
</dbReference>
<keyword evidence="8" id="KW-0418">Kinase</keyword>
<dbReference type="GO" id="GO:0090589">
    <property type="term" value="F:protein-phosphocysteine-trehalose phosphotransferase system transporter activity"/>
    <property type="evidence" value="ECO:0007669"/>
    <property type="project" value="TreeGrafter"/>
</dbReference>
<dbReference type="Pfam" id="PF00367">
    <property type="entry name" value="PTS_EIIB"/>
    <property type="match status" value="1"/>
</dbReference>
<evidence type="ECO:0000256" key="4">
    <source>
        <dbReference type="ARBA" id="ARBA00022597"/>
    </source>
</evidence>
<dbReference type="FunFam" id="3.30.1360.60:FF:000001">
    <property type="entry name" value="PTS system glucose-specific IIBC component PtsG"/>
    <property type="match status" value="1"/>
</dbReference>
<dbReference type="RefSeq" id="WP_128631115.1">
    <property type="nucleotide sequence ID" value="NZ_RRCN01000001.1"/>
</dbReference>
<evidence type="ECO:0000259" key="13">
    <source>
        <dbReference type="PROSITE" id="PS51093"/>
    </source>
</evidence>
<evidence type="ECO:0000256" key="12">
    <source>
        <dbReference type="SAM" id="Phobius"/>
    </source>
</evidence>
<dbReference type="FunFam" id="2.70.70.10:FF:000001">
    <property type="entry name" value="PTS system glucose-specific IIA component"/>
    <property type="match status" value="1"/>
</dbReference>
<feature type="transmembrane region" description="Helical" evidence="12">
    <location>
        <begin position="242"/>
        <end position="266"/>
    </location>
</feature>
<reference evidence="16 17" key="1">
    <citation type="submission" date="2018-11" db="EMBL/GenBank/DDBJ databases">
        <title>Genome sequencing of Paenibacillus sp. KCOM 3021 (= ChDC PVNT-B20).</title>
        <authorList>
            <person name="Kook J.-K."/>
            <person name="Park S.-N."/>
            <person name="Lim Y.K."/>
        </authorList>
    </citation>
    <scope>NUCLEOTIDE SEQUENCE [LARGE SCALE GENOMIC DNA]</scope>
    <source>
        <strain evidence="16 17">KCOM 3021</strain>
    </source>
</reference>
<dbReference type="PROSITE" id="PS00371">
    <property type="entry name" value="PTS_EIIA_TYPE_1_HIS"/>
    <property type="match status" value="1"/>
</dbReference>
<dbReference type="GO" id="GO:0008982">
    <property type="term" value="F:protein-N(PI)-phosphohistidine-sugar phosphotransferase activity"/>
    <property type="evidence" value="ECO:0007669"/>
    <property type="project" value="InterPro"/>
</dbReference>
<name>A0A3P3TYS4_9BACL</name>
<evidence type="ECO:0000313" key="16">
    <source>
        <dbReference type="EMBL" id="RRJ63272.1"/>
    </source>
</evidence>
<evidence type="ECO:0000313" key="17">
    <source>
        <dbReference type="Proteomes" id="UP000267017"/>
    </source>
</evidence>
<protein>
    <submittedName>
        <fullName evidence="16">PTS beta-glucoside transporter subunit IIBCA</fullName>
    </submittedName>
</protein>
<accession>A0A3P3TYS4</accession>
<evidence type="ECO:0000256" key="3">
    <source>
        <dbReference type="ARBA" id="ARBA00022475"/>
    </source>
</evidence>
<evidence type="ECO:0000256" key="10">
    <source>
        <dbReference type="ARBA" id="ARBA00023136"/>
    </source>
</evidence>
<feature type="transmembrane region" description="Helical" evidence="12">
    <location>
        <begin position="353"/>
        <end position="377"/>
    </location>
</feature>
<comment type="caution">
    <text evidence="16">The sequence shown here is derived from an EMBL/GenBank/DDBJ whole genome shotgun (WGS) entry which is preliminary data.</text>
</comment>
<dbReference type="SUPFAM" id="SSF55604">
    <property type="entry name" value="Glucose permease domain IIB"/>
    <property type="match status" value="1"/>
</dbReference>